<evidence type="ECO:0000256" key="1">
    <source>
        <dbReference type="SAM" id="Coils"/>
    </source>
</evidence>
<keyword evidence="1" id="KW-0175">Coiled coil</keyword>
<proteinExistence type="predicted"/>
<sequence length="474" mass="53974">SESETQLSNLNTTFNRRTSRRNGQSARHISYKNLTKVVQPRRVPTHRPPVTKNKHSVPDTARYRSRSTSPGLKPKTQAGRRDFATSPITFLFPQRTKVPSALQQKLKMSYSLASHRKARKAADSRQIATFQQRIAHLLNQVAIMKRAKMSAVELEEKLRDTVNKLQSELASVTGRLKASKQLVQKLQDDIEKMHKEKHELELAVSKNEIKPDATSAESLEIKAQEARLKLAATEATRQAAAIKNLKTENESLHEQVRSMQDRMNHLERDVNQKRILLESQKLKLKQFQEINKTEADNLEELETKMKLLTDANNKMKVQVDSLRKRLGLVVKEKKGYEDKFLKVSLDLEDKTKQLFEVTSHRMALESALSDLESSAQQQLHGLASQSEAAIDTAREKLTVAQTRLLQFHSAIKILATELVNRTERARSKLKEAIMAQERRQRDDDPSLQKAQDKAKDILNLSQSDLDDIMSADGD</sequence>
<feature type="region of interest" description="Disordered" evidence="2">
    <location>
        <begin position="431"/>
        <end position="456"/>
    </location>
</feature>
<dbReference type="GO" id="GO:0005813">
    <property type="term" value="C:centrosome"/>
    <property type="evidence" value="ECO:0007669"/>
    <property type="project" value="TreeGrafter"/>
</dbReference>
<feature type="non-terminal residue" evidence="3">
    <location>
        <position position="1"/>
    </location>
</feature>
<dbReference type="PANTHER" id="PTHR18957">
    <property type="entry name" value="CENTLEIN"/>
    <property type="match status" value="1"/>
</dbReference>
<dbReference type="Proteomes" id="UP001497497">
    <property type="component" value="Unassembled WGS sequence"/>
</dbReference>
<feature type="coiled-coil region" evidence="1">
    <location>
        <begin position="144"/>
        <end position="325"/>
    </location>
</feature>
<evidence type="ECO:0000313" key="3">
    <source>
        <dbReference type="EMBL" id="CAL1548696.1"/>
    </source>
</evidence>
<dbReference type="PANTHER" id="PTHR18957:SF0">
    <property type="entry name" value="CENTLEIN"/>
    <property type="match status" value="1"/>
</dbReference>
<dbReference type="GO" id="GO:0005814">
    <property type="term" value="C:centriole"/>
    <property type="evidence" value="ECO:0007669"/>
    <property type="project" value="TreeGrafter"/>
</dbReference>
<dbReference type="AlphaFoldDB" id="A0AAV2IR04"/>
<protein>
    <submittedName>
        <fullName evidence="3">Uncharacterized protein</fullName>
    </submittedName>
</protein>
<evidence type="ECO:0000313" key="4">
    <source>
        <dbReference type="Proteomes" id="UP001497497"/>
    </source>
</evidence>
<feature type="compositionally biased region" description="Low complexity" evidence="2">
    <location>
        <begin position="7"/>
        <end position="16"/>
    </location>
</feature>
<evidence type="ECO:0000256" key="2">
    <source>
        <dbReference type="SAM" id="MobiDB-lite"/>
    </source>
</evidence>
<feature type="region of interest" description="Disordered" evidence="2">
    <location>
        <begin position="40"/>
        <end position="80"/>
    </location>
</feature>
<dbReference type="InterPro" id="IPR038810">
    <property type="entry name" value="CNTLN"/>
</dbReference>
<feature type="region of interest" description="Disordered" evidence="2">
    <location>
        <begin position="1"/>
        <end position="28"/>
    </location>
</feature>
<organism evidence="3 4">
    <name type="scientific">Lymnaea stagnalis</name>
    <name type="common">Great pond snail</name>
    <name type="synonym">Helix stagnalis</name>
    <dbReference type="NCBI Taxonomy" id="6523"/>
    <lineage>
        <taxon>Eukaryota</taxon>
        <taxon>Metazoa</taxon>
        <taxon>Spiralia</taxon>
        <taxon>Lophotrochozoa</taxon>
        <taxon>Mollusca</taxon>
        <taxon>Gastropoda</taxon>
        <taxon>Heterobranchia</taxon>
        <taxon>Euthyneura</taxon>
        <taxon>Panpulmonata</taxon>
        <taxon>Hygrophila</taxon>
        <taxon>Lymnaeoidea</taxon>
        <taxon>Lymnaeidae</taxon>
        <taxon>Lymnaea</taxon>
    </lineage>
</organism>
<dbReference type="EMBL" id="CAXITT010001569">
    <property type="protein sequence ID" value="CAL1548696.1"/>
    <property type="molecule type" value="Genomic_DNA"/>
</dbReference>
<name>A0AAV2IR04_LYMST</name>
<dbReference type="GO" id="GO:0010457">
    <property type="term" value="P:centriole-centriole cohesion"/>
    <property type="evidence" value="ECO:0007669"/>
    <property type="project" value="TreeGrafter"/>
</dbReference>
<gene>
    <name evidence="3" type="ORF">GSLYS_00022013001</name>
</gene>
<feature type="non-terminal residue" evidence="3">
    <location>
        <position position="474"/>
    </location>
</feature>
<accession>A0AAV2IR04</accession>
<comment type="caution">
    <text evidence="3">The sequence shown here is derived from an EMBL/GenBank/DDBJ whole genome shotgun (WGS) entry which is preliminary data.</text>
</comment>
<keyword evidence="4" id="KW-1185">Reference proteome</keyword>
<reference evidence="3 4" key="1">
    <citation type="submission" date="2024-04" db="EMBL/GenBank/DDBJ databases">
        <authorList>
            <consortium name="Genoscope - CEA"/>
            <person name="William W."/>
        </authorList>
    </citation>
    <scope>NUCLEOTIDE SEQUENCE [LARGE SCALE GENOMIC DNA]</scope>
</reference>